<dbReference type="AlphaFoldDB" id="A0A7D9E8E0"/>
<reference evidence="1" key="1">
    <citation type="submission" date="2020-04" db="EMBL/GenBank/DDBJ databases">
        <authorList>
            <person name="Alioto T."/>
            <person name="Alioto T."/>
            <person name="Gomez Garrido J."/>
        </authorList>
    </citation>
    <scope>NUCLEOTIDE SEQUENCE</scope>
    <source>
        <strain evidence="1">A484AB</strain>
    </source>
</reference>
<dbReference type="Gene3D" id="2.60.40.10">
    <property type="entry name" value="Immunoglobulins"/>
    <property type="match status" value="1"/>
</dbReference>
<dbReference type="InterPro" id="IPR013783">
    <property type="entry name" value="Ig-like_fold"/>
</dbReference>
<sequence length="546" mass="63314">MRNKGNWLLVPKGISNIRNMRYLEIVNVVDFHFVVPPPLRDTENNQTHYVGKLWRIDCRIKDNNSSEVRLYQNDMLREPDERVLTLKEQVFMLLSEKPSDIGEYTCVSEYCNISKTVGKLIADTSRRLPTIYPLNQKLIASGSNYTTCACEVEGIYDMKWYRVASNGSETLLQSEEESFWKNGFWFTRRRLEIINFTIADEDLYMCVTERSTDNYTAEKEIFLDPSKDILVPFHWYYTSYSETEIDGHLFHTILHVYICHLPVIINLLVIEHVKGIVWTRNFTADQSQPLKLGRNSNYGVTLEMHVHFEGRYKDHLHITACVVRLTSKTSDSCIEIMNQKFKTTPRCENRVKCRQPAPNSLVCPRYLNTLEEQLNATFILTLRDPCNGTFNLQIRDGSPQPAINGSLMDMALQNKTQVKMLLKGYDNENDHSTVQGKTKFSQWYLRLQVEAIFFKTYKVKLLLEMPSVGLSGNFLIMEGDYIMDCSSHDESGNERSKIIIAICSALVVFGLLTFAAVLYLYRKFKGRLRDERLLDSMEVEPEVYNL</sequence>
<protein>
    <submittedName>
        <fullName evidence="1">---NA</fullName>
    </submittedName>
</protein>
<evidence type="ECO:0000313" key="2">
    <source>
        <dbReference type="Proteomes" id="UP001152795"/>
    </source>
</evidence>
<dbReference type="Proteomes" id="UP001152795">
    <property type="component" value="Unassembled WGS sequence"/>
</dbReference>
<dbReference type="PROSITE" id="PS50835">
    <property type="entry name" value="IG_LIKE"/>
    <property type="match status" value="1"/>
</dbReference>
<name>A0A7D9E8E0_PARCT</name>
<dbReference type="InterPro" id="IPR007110">
    <property type="entry name" value="Ig-like_dom"/>
</dbReference>
<accession>A0A7D9E8E0</accession>
<evidence type="ECO:0000313" key="1">
    <source>
        <dbReference type="EMBL" id="CAB4003613.1"/>
    </source>
</evidence>
<proteinExistence type="predicted"/>
<dbReference type="InterPro" id="IPR036179">
    <property type="entry name" value="Ig-like_dom_sf"/>
</dbReference>
<dbReference type="SUPFAM" id="SSF48726">
    <property type="entry name" value="Immunoglobulin"/>
    <property type="match status" value="2"/>
</dbReference>
<organism evidence="1 2">
    <name type="scientific">Paramuricea clavata</name>
    <name type="common">Red gorgonian</name>
    <name type="synonym">Violescent sea-whip</name>
    <dbReference type="NCBI Taxonomy" id="317549"/>
    <lineage>
        <taxon>Eukaryota</taxon>
        <taxon>Metazoa</taxon>
        <taxon>Cnidaria</taxon>
        <taxon>Anthozoa</taxon>
        <taxon>Octocorallia</taxon>
        <taxon>Malacalcyonacea</taxon>
        <taxon>Plexauridae</taxon>
        <taxon>Paramuricea</taxon>
    </lineage>
</organism>
<dbReference type="OrthoDB" id="10395882at2759"/>
<keyword evidence="2" id="KW-1185">Reference proteome</keyword>
<comment type="caution">
    <text evidence="1">The sequence shown here is derived from an EMBL/GenBank/DDBJ whole genome shotgun (WGS) entry which is preliminary data.</text>
</comment>
<dbReference type="EMBL" id="CACRXK020004678">
    <property type="protein sequence ID" value="CAB4003613.1"/>
    <property type="molecule type" value="Genomic_DNA"/>
</dbReference>
<gene>
    <name evidence="1" type="ORF">PACLA_8A068958</name>
</gene>